<dbReference type="EMBL" id="BOPB01000028">
    <property type="protein sequence ID" value="GIJ23891.1"/>
    <property type="molecule type" value="Genomic_DNA"/>
</dbReference>
<feature type="domain" description="Aldehyde dehydrogenase" evidence="3">
    <location>
        <begin position="6"/>
        <end position="452"/>
    </location>
</feature>
<evidence type="ECO:0000256" key="1">
    <source>
        <dbReference type="ARBA" id="ARBA00023002"/>
    </source>
</evidence>
<protein>
    <submittedName>
        <fullName evidence="4">Succinate-semialdehyde dehydrogenase</fullName>
    </submittedName>
</protein>
<accession>A0ABQ4J121</accession>
<evidence type="ECO:0000313" key="4">
    <source>
        <dbReference type="EMBL" id="GIJ23891.1"/>
    </source>
</evidence>
<dbReference type="SUPFAM" id="SSF53720">
    <property type="entry name" value="ALDH-like"/>
    <property type="match status" value="1"/>
</dbReference>
<evidence type="ECO:0000256" key="2">
    <source>
        <dbReference type="SAM" id="MobiDB-lite"/>
    </source>
</evidence>
<reference evidence="4 5" key="1">
    <citation type="submission" date="2021-01" db="EMBL/GenBank/DDBJ databases">
        <title>Whole genome shotgun sequence of Verrucosispora lutea NBRC 106530.</title>
        <authorList>
            <person name="Komaki H."/>
            <person name="Tamura T."/>
        </authorList>
    </citation>
    <scope>NUCLEOTIDE SEQUENCE [LARGE SCALE GENOMIC DNA]</scope>
    <source>
        <strain evidence="4 5">NBRC 106530</strain>
    </source>
</reference>
<dbReference type="PANTHER" id="PTHR43217">
    <property type="entry name" value="SUCCINATE SEMIALDEHYDE DEHYDROGENASE [NAD(P)+] SAD"/>
    <property type="match status" value="1"/>
</dbReference>
<keyword evidence="1" id="KW-0560">Oxidoreductase</keyword>
<proteinExistence type="predicted"/>
<evidence type="ECO:0000259" key="3">
    <source>
        <dbReference type="Pfam" id="PF00171"/>
    </source>
</evidence>
<dbReference type="PANTHER" id="PTHR43217:SF1">
    <property type="entry name" value="SUCCINATE SEMIALDEHYDE DEHYDROGENASE [NAD(P)+] SAD"/>
    <property type="match status" value="1"/>
</dbReference>
<dbReference type="Gene3D" id="3.40.605.10">
    <property type="entry name" value="Aldehyde Dehydrogenase, Chain A, domain 1"/>
    <property type="match status" value="1"/>
</dbReference>
<dbReference type="InterPro" id="IPR047110">
    <property type="entry name" value="GABD/Sad-like"/>
</dbReference>
<dbReference type="InterPro" id="IPR016160">
    <property type="entry name" value="Ald_DH_CS_CYS"/>
</dbReference>
<dbReference type="RefSeq" id="WP_204002887.1">
    <property type="nucleotide sequence ID" value="NZ_BOPB01000028.1"/>
</dbReference>
<organism evidence="4 5">
    <name type="scientific">Micromonospora lutea</name>
    <dbReference type="NCBI Taxonomy" id="419825"/>
    <lineage>
        <taxon>Bacteria</taxon>
        <taxon>Bacillati</taxon>
        <taxon>Actinomycetota</taxon>
        <taxon>Actinomycetes</taxon>
        <taxon>Micromonosporales</taxon>
        <taxon>Micromonosporaceae</taxon>
        <taxon>Micromonospora</taxon>
    </lineage>
</organism>
<dbReference type="InterPro" id="IPR016161">
    <property type="entry name" value="Ald_DH/histidinol_DH"/>
</dbReference>
<dbReference type="InterPro" id="IPR015590">
    <property type="entry name" value="Aldehyde_DH_dom"/>
</dbReference>
<name>A0ABQ4J121_9ACTN</name>
<gene>
    <name evidence="4" type="ORF">Vlu01_45150</name>
</gene>
<dbReference type="InterPro" id="IPR016162">
    <property type="entry name" value="Ald_DH_N"/>
</dbReference>
<comment type="caution">
    <text evidence="4">The sequence shown here is derived from an EMBL/GenBank/DDBJ whole genome shotgun (WGS) entry which is preliminary data.</text>
</comment>
<dbReference type="PROSITE" id="PS00070">
    <property type="entry name" value="ALDEHYDE_DEHYDR_CYS"/>
    <property type="match status" value="1"/>
</dbReference>
<evidence type="ECO:0000313" key="5">
    <source>
        <dbReference type="Proteomes" id="UP000643165"/>
    </source>
</evidence>
<dbReference type="Proteomes" id="UP000643165">
    <property type="component" value="Unassembled WGS sequence"/>
</dbReference>
<dbReference type="InterPro" id="IPR016163">
    <property type="entry name" value="Ald_DH_C"/>
</dbReference>
<keyword evidence="5" id="KW-1185">Reference proteome</keyword>
<sequence>MNRDYLSIDPRSGEPIAGTPTLTPDETARTIDGAARAQRHWRERSTAQRVEALRALSGALGDARDELAGLLVREIGKPIAQSAAEVDKCRALCDGFADQAETLLADRRPLAGNLPARIRLRPIGVILGVMPWNFPYWQTLRFAVPNLLLGNTCLIKPAPNAALSTLALADVVARAGLPAGTLSPLLVAESAVADVIAHPAVVGVSVTGSVTAGAAVAAVAGAAVKKVVLELGGSDPFIVLADADVDAAASAAARSRLGNGGQSCVAAKRFIVERPVAEAFLAALTEQFAAQRVGDPADPRTTVGPLARADLRDLLHSQVRESVRAGARVLAGGEPVAGPGFYYPPTILTDVPVDAPVWRDETFGPVAPVLVADSEQELLRLADSDEYGLGASVWTASPERADRLAGALDAGMVFVNEIVQSDWRLPFGGVRRSGIGRELAADGISEFANIQTHWHGRPSGLPSPTPQQ</sequence>
<dbReference type="Pfam" id="PF00171">
    <property type="entry name" value="Aldedh"/>
    <property type="match status" value="1"/>
</dbReference>
<feature type="region of interest" description="Disordered" evidence="2">
    <location>
        <begin position="1"/>
        <end position="26"/>
    </location>
</feature>
<dbReference type="Gene3D" id="3.40.309.10">
    <property type="entry name" value="Aldehyde Dehydrogenase, Chain A, domain 2"/>
    <property type="match status" value="1"/>
</dbReference>